<proteinExistence type="predicted"/>
<keyword evidence="3" id="KW-1185">Reference proteome</keyword>
<sequence length="95" mass="9708">MGKRSLRQRMAGTMVVVTLVAGGVGTTAGAAQAVPVPAAKTVVNAAPLTAATAGGWGLQGVFPDPVTCHIAGIASGREYVCVWYVLAWALNVWQD</sequence>
<dbReference type="AlphaFoldDB" id="A0A1C5HNB3"/>
<feature type="chain" id="PRO_5039352438" description="Secreted protein" evidence="1">
    <location>
        <begin position="34"/>
        <end position="95"/>
    </location>
</feature>
<dbReference type="RefSeq" id="WP_157517446.1">
    <property type="nucleotide sequence ID" value="NZ_LRMV01000009.1"/>
</dbReference>
<keyword evidence="1" id="KW-0732">Signal</keyword>
<dbReference type="EMBL" id="LT607752">
    <property type="protein sequence ID" value="SCG47403.1"/>
    <property type="molecule type" value="Genomic_DNA"/>
</dbReference>
<protein>
    <recommendedName>
        <fullName evidence="4">Secreted protein</fullName>
    </recommendedName>
</protein>
<dbReference type="OrthoDB" id="3404163at2"/>
<accession>A0A1C5HNB3</accession>
<evidence type="ECO:0000256" key="1">
    <source>
        <dbReference type="SAM" id="SignalP"/>
    </source>
</evidence>
<dbReference type="Proteomes" id="UP000198226">
    <property type="component" value="Chromosome I"/>
</dbReference>
<name>A0A1C5HNB3_9ACTN</name>
<organism evidence="2 3">
    <name type="scientific">Micromonospora rifamycinica</name>
    <dbReference type="NCBI Taxonomy" id="291594"/>
    <lineage>
        <taxon>Bacteria</taxon>
        <taxon>Bacillati</taxon>
        <taxon>Actinomycetota</taxon>
        <taxon>Actinomycetes</taxon>
        <taxon>Micromonosporales</taxon>
        <taxon>Micromonosporaceae</taxon>
        <taxon>Micromonospora</taxon>
    </lineage>
</organism>
<feature type="signal peptide" evidence="1">
    <location>
        <begin position="1"/>
        <end position="33"/>
    </location>
</feature>
<reference evidence="3" key="1">
    <citation type="submission" date="2016-06" db="EMBL/GenBank/DDBJ databases">
        <authorList>
            <person name="Varghese N."/>
            <person name="Submissions Spin"/>
        </authorList>
    </citation>
    <scope>NUCLEOTIDE SEQUENCE [LARGE SCALE GENOMIC DNA]</scope>
    <source>
        <strain evidence="3">DSM 44983</strain>
    </source>
</reference>
<evidence type="ECO:0000313" key="2">
    <source>
        <dbReference type="EMBL" id="SCG47403.1"/>
    </source>
</evidence>
<gene>
    <name evidence="2" type="ORF">GA0070623_1466</name>
</gene>
<evidence type="ECO:0008006" key="4">
    <source>
        <dbReference type="Google" id="ProtNLM"/>
    </source>
</evidence>
<evidence type="ECO:0000313" key="3">
    <source>
        <dbReference type="Proteomes" id="UP000198226"/>
    </source>
</evidence>